<evidence type="ECO:0000313" key="4">
    <source>
        <dbReference type="Proteomes" id="UP000279307"/>
    </source>
</evidence>
<dbReference type="Proteomes" id="UP000279307">
    <property type="component" value="Chromosome 12"/>
</dbReference>
<dbReference type="EMBL" id="QOIP01000012">
    <property type="protein sequence ID" value="RLU16138.1"/>
    <property type="molecule type" value="Genomic_DNA"/>
</dbReference>
<dbReference type="AlphaFoldDB" id="A0A3L8D889"/>
<dbReference type="PANTHER" id="PTHR47595">
    <property type="entry name" value="HEAT SHOCK 70 KDA PROTEIN 14"/>
    <property type="match status" value="1"/>
</dbReference>
<feature type="region of interest" description="Disordered" evidence="1">
    <location>
        <begin position="318"/>
        <end position="352"/>
    </location>
</feature>
<dbReference type="Gene3D" id="1.10.10.60">
    <property type="entry name" value="Homeodomain-like"/>
    <property type="match status" value="1"/>
</dbReference>
<sequence>MESKKREHWEVEETKYFLRLVKERQIMKNLDSKKFRADDIFKYLEKLMVEKGYTKTWKQMQTRFKTLRYQYNDIHRKMNKSGSGNSLSSFPYADEMADLLDSRPLSIQNNIDSSVSPHSVIDKGNKGSNDCIPEGPNDSEESDSSDVLNTSVEPTPGCSSDSSFTITEKIVKTDNSSNEVLPKCPKQKIKRSRPLQPLKYIDTLKLHFEENQQKTREYIKNVIESKQKVQKEIMDKMLENQRNILKDTTDQLLTGLKNIFSVTSRGSENLFTTSGNPNNYQTFNFPANNSQLHSYVEPTKFHLPNNMPKVLVNLKRHSSTKSANEEQTMKLQKIDSTFPSFSNSSEESQENF</sequence>
<dbReference type="InterPro" id="IPR044822">
    <property type="entry name" value="Myb_DNA-bind_4"/>
</dbReference>
<dbReference type="Pfam" id="PF13837">
    <property type="entry name" value="Myb_DNA-bind_4"/>
    <property type="match status" value="1"/>
</dbReference>
<evidence type="ECO:0000259" key="2">
    <source>
        <dbReference type="Pfam" id="PF13837"/>
    </source>
</evidence>
<dbReference type="PANTHER" id="PTHR47595:SF1">
    <property type="entry name" value="MYB_SANT-LIKE DNA-BINDING DOMAIN-CONTAINING PROTEIN"/>
    <property type="match status" value="1"/>
</dbReference>
<name>A0A3L8D889_OOCBI</name>
<organism evidence="3 4">
    <name type="scientific">Ooceraea biroi</name>
    <name type="common">Clonal raider ant</name>
    <name type="synonym">Cerapachys biroi</name>
    <dbReference type="NCBI Taxonomy" id="2015173"/>
    <lineage>
        <taxon>Eukaryota</taxon>
        <taxon>Metazoa</taxon>
        <taxon>Ecdysozoa</taxon>
        <taxon>Arthropoda</taxon>
        <taxon>Hexapoda</taxon>
        <taxon>Insecta</taxon>
        <taxon>Pterygota</taxon>
        <taxon>Neoptera</taxon>
        <taxon>Endopterygota</taxon>
        <taxon>Hymenoptera</taxon>
        <taxon>Apocrita</taxon>
        <taxon>Aculeata</taxon>
        <taxon>Formicoidea</taxon>
        <taxon>Formicidae</taxon>
        <taxon>Dorylinae</taxon>
        <taxon>Ooceraea</taxon>
    </lineage>
</organism>
<feature type="domain" description="Myb/SANT-like DNA-binding" evidence="2">
    <location>
        <begin position="6"/>
        <end position="98"/>
    </location>
</feature>
<protein>
    <recommendedName>
        <fullName evidence="2">Myb/SANT-like DNA-binding domain-containing protein</fullName>
    </recommendedName>
</protein>
<feature type="compositionally biased region" description="Low complexity" evidence="1">
    <location>
        <begin position="336"/>
        <end position="346"/>
    </location>
</feature>
<reference evidence="3 4" key="1">
    <citation type="journal article" date="2018" name="Genome Res.">
        <title>The genomic architecture and molecular evolution of ant odorant receptors.</title>
        <authorList>
            <person name="McKenzie S.K."/>
            <person name="Kronauer D.J.C."/>
        </authorList>
    </citation>
    <scope>NUCLEOTIDE SEQUENCE [LARGE SCALE GENOMIC DNA]</scope>
    <source>
        <strain evidence="3">Clonal line C1</strain>
    </source>
</reference>
<dbReference type="OrthoDB" id="7554445at2759"/>
<proteinExistence type="predicted"/>
<evidence type="ECO:0000313" key="3">
    <source>
        <dbReference type="EMBL" id="RLU16138.1"/>
    </source>
</evidence>
<evidence type="ECO:0000256" key="1">
    <source>
        <dbReference type="SAM" id="MobiDB-lite"/>
    </source>
</evidence>
<comment type="caution">
    <text evidence="3">The sequence shown here is derived from an EMBL/GenBank/DDBJ whole genome shotgun (WGS) entry which is preliminary data.</text>
</comment>
<feature type="compositionally biased region" description="Polar residues" evidence="1">
    <location>
        <begin position="145"/>
        <end position="163"/>
    </location>
</feature>
<gene>
    <name evidence="3" type="ORF">DMN91_011897</name>
</gene>
<feature type="region of interest" description="Disordered" evidence="1">
    <location>
        <begin position="111"/>
        <end position="163"/>
    </location>
</feature>
<accession>A0A3L8D889</accession>